<keyword evidence="2" id="KW-0328">Glycosyltransferase</keyword>
<dbReference type="PANTHER" id="PTHR12526">
    <property type="entry name" value="GLYCOSYLTRANSFERASE"/>
    <property type="match status" value="1"/>
</dbReference>
<dbReference type="SUPFAM" id="SSF53756">
    <property type="entry name" value="UDP-Glycosyltransferase/glycogen phosphorylase"/>
    <property type="match status" value="1"/>
</dbReference>
<feature type="domain" description="Glycosyltransferase subfamily 4-like N-terminal" evidence="4">
    <location>
        <begin position="14"/>
        <end position="188"/>
    </location>
</feature>
<evidence type="ECO:0000259" key="4">
    <source>
        <dbReference type="Pfam" id="PF13579"/>
    </source>
</evidence>
<protein>
    <recommendedName>
        <fullName evidence="1">D-inositol 3-phosphate glycosyltransferase</fullName>
    </recommendedName>
</protein>
<dbReference type="Gene3D" id="3.40.50.2000">
    <property type="entry name" value="Glycogen Phosphorylase B"/>
    <property type="match status" value="2"/>
</dbReference>
<evidence type="ECO:0000256" key="3">
    <source>
        <dbReference type="ARBA" id="ARBA00022679"/>
    </source>
</evidence>
<dbReference type="Pfam" id="PF13692">
    <property type="entry name" value="Glyco_trans_1_4"/>
    <property type="match status" value="1"/>
</dbReference>
<keyword evidence="3" id="KW-0808">Transferase</keyword>
<accession>A0A4Y3RPP0</accession>
<comment type="caution">
    <text evidence="5">The sequence shown here is derived from an EMBL/GenBank/DDBJ whole genome shotgun (WGS) entry which is preliminary data.</text>
</comment>
<proteinExistence type="predicted"/>
<dbReference type="Proteomes" id="UP000315226">
    <property type="component" value="Unassembled WGS sequence"/>
</dbReference>
<dbReference type="EMBL" id="BJMN01000021">
    <property type="protein sequence ID" value="GEB57820.1"/>
    <property type="molecule type" value="Genomic_DNA"/>
</dbReference>
<evidence type="ECO:0000313" key="6">
    <source>
        <dbReference type="Proteomes" id="UP000315226"/>
    </source>
</evidence>
<dbReference type="AlphaFoldDB" id="A0A4Y3RPP0"/>
<evidence type="ECO:0000256" key="2">
    <source>
        <dbReference type="ARBA" id="ARBA00022676"/>
    </source>
</evidence>
<sequence length="428" mass="47281">MRISFLLHNGYHYGGTIRTTFTLAEQLATRHEVEVVSVFRHRDRPLLGLPADVTLRHLVDLREDSPDHDGRHPDLHRPAEVFPRGDGRWKQYSALTDARIGEYLRGVEADVLVATRPGLNVHLARQARRGPVLVGQEHLVLAGHSRRLRRDIRHEYRLLDAVTTVTEADARAYRRLGLPGVRIEAVPNSVPAPALPPADPAARTVVAAGRLTRVKRYDVLIDAFAEVAADHPDWTLRIYGTGDAVEDLQGELARQIEERGLGGQVFLMGAVHPMEPEWAKGSIAAVTSRRESFGMAIVEAMRCGLPVVATDCPNGPREIIEDGVDGRLVPVDDVAAVAAALRGLVEDDELRAKTARAALASSERFDPARIAARHEALWTELVDRGASRRTHSAGHARRHHEIGRAVDALYLLRAKAARPVRGLLRRLH</sequence>
<dbReference type="InterPro" id="IPR028098">
    <property type="entry name" value="Glyco_trans_4-like_N"/>
</dbReference>
<name>A0A4Y3RPP0_9ACTN</name>
<dbReference type="RefSeq" id="WP_141297320.1">
    <property type="nucleotide sequence ID" value="NZ_BJMN01000021.1"/>
</dbReference>
<dbReference type="Pfam" id="PF13579">
    <property type="entry name" value="Glyco_trans_4_4"/>
    <property type="match status" value="1"/>
</dbReference>
<dbReference type="GO" id="GO:0016757">
    <property type="term" value="F:glycosyltransferase activity"/>
    <property type="evidence" value="ECO:0007669"/>
    <property type="project" value="UniProtKB-KW"/>
</dbReference>
<dbReference type="PANTHER" id="PTHR12526:SF627">
    <property type="entry name" value="D-RHAMNOSYLTRANSFERASE WBPZ"/>
    <property type="match status" value="1"/>
</dbReference>
<gene>
    <name evidence="5" type="ORF">SGA01_34250</name>
</gene>
<keyword evidence="6" id="KW-1185">Reference proteome</keyword>
<organism evidence="5 6">
    <name type="scientific">Streptomyces gardneri</name>
    <dbReference type="NCBI Taxonomy" id="66892"/>
    <lineage>
        <taxon>Bacteria</taxon>
        <taxon>Bacillati</taxon>
        <taxon>Actinomycetota</taxon>
        <taxon>Actinomycetes</taxon>
        <taxon>Kitasatosporales</taxon>
        <taxon>Streptomycetaceae</taxon>
        <taxon>Streptomyces</taxon>
    </lineage>
</organism>
<evidence type="ECO:0000256" key="1">
    <source>
        <dbReference type="ARBA" id="ARBA00021292"/>
    </source>
</evidence>
<dbReference type="OrthoDB" id="570545at2"/>
<evidence type="ECO:0000313" key="5">
    <source>
        <dbReference type="EMBL" id="GEB57820.1"/>
    </source>
</evidence>
<reference evidence="5 6" key="1">
    <citation type="submission" date="2019-06" db="EMBL/GenBank/DDBJ databases">
        <title>Whole genome shotgun sequence of Streptomyces gardneri NBRC 12865.</title>
        <authorList>
            <person name="Hosoyama A."/>
            <person name="Uohara A."/>
            <person name="Ohji S."/>
            <person name="Ichikawa N."/>
        </authorList>
    </citation>
    <scope>NUCLEOTIDE SEQUENCE [LARGE SCALE GENOMIC DNA]</scope>
    <source>
        <strain evidence="5 6">NBRC 12865</strain>
    </source>
</reference>